<dbReference type="Proteomes" id="UP000426444">
    <property type="component" value="Chromosome"/>
</dbReference>
<dbReference type="InterPro" id="IPR035909">
    <property type="entry name" value="CheB_C"/>
</dbReference>
<evidence type="ECO:0000256" key="8">
    <source>
        <dbReference type="PROSITE-ProRule" id="PRU00169"/>
    </source>
</evidence>
<dbReference type="GO" id="GO:0000156">
    <property type="term" value="F:phosphorelay response regulator activity"/>
    <property type="evidence" value="ECO:0007669"/>
    <property type="project" value="InterPro"/>
</dbReference>
<reference evidence="12" key="1">
    <citation type="journal article" date="2019" name="Microbiology">
        <title>Complete Genome Sequence of an Uncultured Bacterium of the Candidate Phylum Bipolaricaulota.</title>
        <authorList>
            <person name="Kadnikov V.V."/>
            <person name="Mardanov A.V."/>
            <person name="Beletsky A.V."/>
            <person name="Frank Y.A."/>
            <person name="Karnachuk O.V."/>
            <person name="Ravin N.V."/>
        </authorList>
    </citation>
    <scope>NUCLEOTIDE SEQUENCE [LARGE SCALE GENOMIC DNA]</scope>
</reference>
<evidence type="ECO:0000256" key="6">
    <source>
        <dbReference type="HAMAP-Rule" id="MF_00099"/>
    </source>
</evidence>
<dbReference type="CDD" id="cd17541">
    <property type="entry name" value="REC_CheB-like"/>
    <property type="match status" value="1"/>
</dbReference>
<dbReference type="PROSITE" id="PS50110">
    <property type="entry name" value="RESPONSE_REGULATORY"/>
    <property type="match status" value="1"/>
</dbReference>
<dbReference type="NCBIfam" id="NF001965">
    <property type="entry name" value="PRK00742.1"/>
    <property type="match status" value="1"/>
</dbReference>
<dbReference type="GO" id="GO:0005737">
    <property type="term" value="C:cytoplasm"/>
    <property type="evidence" value="ECO:0007669"/>
    <property type="project" value="UniProtKB-SubCell"/>
</dbReference>
<evidence type="ECO:0000256" key="7">
    <source>
        <dbReference type="PROSITE-ProRule" id="PRU00050"/>
    </source>
</evidence>
<dbReference type="Gene3D" id="3.40.50.2300">
    <property type="match status" value="1"/>
</dbReference>
<dbReference type="EMBL" id="CP046457">
    <property type="protein sequence ID" value="QGT99187.1"/>
    <property type="molecule type" value="Genomic_DNA"/>
</dbReference>
<evidence type="ECO:0000313" key="11">
    <source>
        <dbReference type="EMBL" id="QGT99187.1"/>
    </source>
</evidence>
<dbReference type="InterPro" id="IPR008248">
    <property type="entry name" value="CheB-like"/>
</dbReference>
<dbReference type="RefSeq" id="WP_156203109.1">
    <property type="nucleotide sequence ID" value="NZ_CP046457.1"/>
</dbReference>
<protein>
    <recommendedName>
        <fullName evidence="6">Protein-glutamate methylesterase/protein-glutamine glutaminase</fullName>
        <ecNumber evidence="6">3.1.1.61</ecNumber>
        <ecNumber evidence="6">3.5.1.44</ecNumber>
    </recommendedName>
</protein>
<dbReference type="GO" id="GO:0050568">
    <property type="term" value="F:protein-glutamine glutaminase activity"/>
    <property type="evidence" value="ECO:0007669"/>
    <property type="project" value="UniProtKB-UniRule"/>
</dbReference>
<dbReference type="HAMAP" id="MF_00099">
    <property type="entry name" value="CheB_chemtxs"/>
    <property type="match status" value="1"/>
</dbReference>
<dbReference type="SMART" id="SM00448">
    <property type="entry name" value="REC"/>
    <property type="match status" value="1"/>
</dbReference>
<dbReference type="CDD" id="cd16432">
    <property type="entry name" value="CheB_Rec"/>
    <property type="match status" value="1"/>
</dbReference>
<comment type="function">
    <text evidence="6">Involved in chemotaxis. Part of a chemotaxis signal transduction system that modulates chemotaxis in response to various stimuli. Catalyzes the demethylation of specific methylglutamate residues introduced into the chemoreceptors (methyl-accepting chemotaxis proteins or MCP) by CheR. Also mediates the irreversible deamidation of specific glutamine residues to glutamic acid.</text>
</comment>
<comment type="catalytic activity">
    <reaction evidence="6">
        <text>L-glutaminyl-[protein] + H2O = L-glutamyl-[protein] + NH4(+)</text>
        <dbReference type="Rhea" id="RHEA:16441"/>
        <dbReference type="Rhea" id="RHEA-COMP:10207"/>
        <dbReference type="Rhea" id="RHEA-COMP:10208"/>
        <dbReference type="ChEBI" id="CHEBI:15377"/>
        <dbReference type="ChEBI" id="CHEBI:28938"/>
        <dbReference type="ChEBI" id="CHEBI:29973"/>
        <dbReference type="ChEBI" id="CHEBI:30011"/>
        <dbReference type="EC" id="3.5.1.44"/>
    </reaction>
</comment>
<comment type="catalytic activity">
    <reaction evidence="5 6">
        <text>[protein]-L-glutamate 5-O-methyl ester + H2O = L-glutamyl-[protein] + methanol + H(+)</text>
        <dbReference type="Rhea" id="RHEA:23236"/>
        <dbReference type="Rhea" id="RHEA-COMP:10208"/>
        <dbReference type="Rhea" id="RHEA-COMP:10311"/>
        <dbReference type="ChEBI" id="CHEBI:15377"/>
        <dbReference type="ChEBI" id="CHEBI:15378"/>
        <dbReference type="ChEBI" id="CHEBI:17790"/>
        <dbReference type="ChEBI" id="CHEBI:29973"/>
        <dbReference type="ChEBI" id="CHEBI:82795"/>
        <dbReference type="EC" id="3.1.1.61"/>
    </reaction>
</comment>
<dbReference type="PANTHER" id="PTHR42872:SF6">
    <property type="entry name" value="PROTEIN-GLUTAMATE METHYLESTERASE_PROTEIN-GLUTAMINE GLUTAMINASE"/>
    <property type="match status" value="1"/>
</dbReference>
<evidence type="ECO:0000259" key="10">
    <source>
        <dbReference type="PROSITE" id="PS50122"/>
    </source>
</evidence>
<dbReference type="AlphaFoldDB" id="A0A6I6D9S8"/>
<proteinExistence type="inferred from homology"/>
<dbReference type="PIRSF" id="PIRSF000876">
    <property type="entry name" value="RR_chemtxs_CheB"/>
    <property type="match status" value="1"/>
</dbReference>
<feature type="domain" description="Response regulatory" evidence="9">
    <location>
        <begin position="5"/>
        <end position="122"/>
    </location>
</feature>
<dbReference type="OrthoDB" id="9793421at2"/>
<keyword evidence="6 8" id="KW-0597">Phosphoprotein</keyword>
<dbReference type="InterPro" id="IPR011006">
    <property type="entry name" value="CheY-like_superfamily"/>
</dbReference>
<keyword evidence="1 6" id="KW-0963">Cytoplasm</keyword>
<comment type="subcellular location">
    <subcellularLocation>
        <location evidence="6">Cytoplasm</location>
    </subcellularLocation>
</comment>
<feature type="active site" evidence="6 7">
    <location>
        <position position="174"/>
    </location>
</feature>
<gene>
    <name evidence="6" type="primary">cheB</name>
    <name evidence="11" type="ORF">SYNTR_0594</name>
</gene>
<evidence type="ECO:0000313" key="12">
    <source>
        <dbReference type="Proteomes" id="UP000426444"/>
    </source>
</evidence>
<comment type="function">
    <text evidence="4">May play the central regulatory role in sporulation. It may be an element of the effector pathway responsible for the activation of sporulation genes in response to nutritional stress. Spo0A may act in concert with spo0H (a sigma factor) to control the expression of some genes that are critical to the sporulation process.</text>
</comment>
<name>A0A6I6D9S8_9FIRM</name>
<dbReference type="InterPro" id="IPR000673">
    <property type="entry name" value="Sig_transdc_resp-reg_Me-estase"/>
</dbReference>
<keyword evidence="2 6" id="KW-0145">Chemotaxis</keyword>
<dbReference type="KEGG" id="salq:SYNTR_0594"/>
<dbReference type="EC" id="3.1.1.61" evidence="6"/>
<dbReference type="GO" id="GO:0006935">
    <property type="term" value="P:chemotaxis"/>
    <property type="evidence" value="ECO:0007669"/>
    <property type="project" value="UniProtKB-UniRule"/>
</dbReference>
<feature type="active site" evidence="6 7">
    <location>
        <position position="301"/>
    </location>
</feature>
<feature type="modified residue" description="4-aspartylphosphate" evidence="6 8">
    <location>
        <position position="56"/>
    </location>
</feature>
<keyword evidence="12" id="KW-1185">Reference proteome</keyword>
<evidence type="ECO:0000256" key="5">
    <source>
        <dbReference type="ARBA" id="ARBA00048267"/>
    </source>
</evidence>
<dbReference type="SUPFAM" id="SSF52172">
    <property type="entry name" value="CheY-like"/>
    <property type="match status" value="1"/>
</dbReference>
<dbReference type="Pfam" id="PF00072">
    <property type="entry name" value="Response_reg"/>
    <property type="match status" value="1"/>
</dbReference>
<comment type="domain">
    <text evidence="6">Contains a C-terminal catalytic domain, and an N-terminal region which modulates catalytic activity.</text>
</comment>
<evidence type="ECO:0000256" key="3">
    <source>
        <dbReference type="ARBA" id="ARBA00022801"/>
    </source>
</evidence>
<keyword evidence="3 6" id="KW-0378">Hydrolase</keyword>
<dbReference type="InterPro" id="IPR001789">
    <property type="entry name" value="Sig_transdc_resp-reg_receiver"/>
</dbReference>
<evidence type="ECO:0000256" key="1">
    <source>
        <dbReference type="ARBA" id="ARBA00022490"/>
    </source>
</evidence>
<feature type="domain" description="CheB-type methylesterase" evidence="10">
    <location>
        <begin position="166"/>
        <end position="356"/>
    </location>
</feature>
<comment type="similarity">
    <text evidence="6">Belongs to the CheB family.</text>
</comment>
<evidence type="ECO:0000256" key="4">
    <source>
        <dbReference type="ARBA" id="ARBA00024867"/>
    </source>
</evidence>
<evidence type="ECO:0000259" key="9">
    <source>
        <dbReference type="PROSITE" id="PS50110"/>
    </source>
</evidence>
<organism evidence="11 12">
    <name type="scientific">Candidatus Syntrophocurvum alkaliphilum</name>
    <dbReference type="NCBI Taxonomy" id="2293317"/>
    <lineage>
        <taxon>Bacteria</taxon>
        <taxon>Bacillati</taxon>
        <taxon>Bacillota</taxon>
        <taxon>Clostridia</taxon>
        <taxon>Eubacteriales</taxon>
        <taxon>Syntrophomonadaceae</taxon>
        <taxon>Candidatus Syntrophocurvum</taxon>
    </lineage>
</organism>
<comment type="PTM">
    <text evidence="6">Phosphorylated by CheA. Phosphorylation of the N-terminal regulatory domain activates the methylesterase activity.</text>
</comment>
<accession>A0A6I6D9S8</accession>
<sequence>MNKIKVLVVDDSAFMRKVISDIINSYPDMEVIEKARDGNDALQKIETFSPDVVTMDVEMPKLDGLSALKNIMDTNPVPVIMLSSLTQNGAEQTVKALQFGAVDFIPKPSGSISLDIEKVKDDIISKIRIAAGAKRKLQNLNINHDLNSIVKIKPPTKKIDYKKQLKKLIVMGTSTGGPKALHEVLPKIPVNIDAAILIVQHMPPGFTKSLADRLDILSQIKVKEAEHGEKVIPGCAYITPGNYHLNVESIYNQIKKDLIINLNQNNPIKGHRPSVDEMLLSVTKHFWSDIICVIMTGMGSDGSKNLHLIKQKGGKVIAEHQSTCIVYGMPKAAIQTGNVDSIVPLEDITKEIISMI</sequence>
<evidence type="ECO:0000256" key="2">
    <source>
        <dbReference type="ARBA" id="ARBA00022500"/>
    </source>
</evidence>
<dbReference type="Gene3D" id="3.40.50.180">
    <property type="entry name" value="Methylesterase CheB, C-terminal domain"/>
    <property type="match status" value="1"/>
</dbReference>
<dbReference type="SUPFAM" id="SSF52738">
    <property type="entry name" value="Methylesterase CheB, C-terminal domain"/>
    <property type="match status" value="1"/>
</dbReference>
<dbReference type="PROSITE" id="PS50122">
    <property type="entry name" value="CHEB"/>
    <property type="match status" value="1"/>
</dbReference>
<feature type="active site" evidence="6 7">
    <location>
        <position position="201"/>
    </location>
</feature>
<dbReference type="EC" id="3.5.1.44" evidence="6"/>
<dbReference type="Pfam" id="PF01339">
    <property type="entry name" value="CheB_methylest"/>
    <property type="match status" value="1"/>
</dbReference>
<dbReference type="PANTHER" id="PTHR42872">
    <property type="entry name" value="PROTEIN-GLUTAMATE METHYLESTERASE/PROTEIN-GLUTAMINE GLUTAMINASE"/>
    <property type="match status" value="1"/>
</dbReference>
<dbReference type="GO" id="GO:0008984">
    <property type="term" value="F:protein-glutamate methylesterase activity"/>
    <property type="evidence" value="ECO:0007669"/>
    <property type="project" value="UniProtKB-UniRule"/>
</dbReference>